<reference evidence="2 3" key="1">
    <citation type="submission" date="2016-10" db="EMBL/GenBank/DDBJ databases">
        <authorList>
            <person name="de Groot N.N."/>
        </authorList>
    </citation>
    <scope>NUCLEOTIDE SEQUENCE [LARGE SCALE GENOMIC DNA]</scope>
    <source>
        <strain evidence="2 3">JCM 19513</strain>
    </source>
</reference>
<dbReference type="InterPro" id="IPR036291">
    <property type="entry name" value="NAD(P)-bd_dom_sf"/>
</dbReference>
<dbReference type="PANTHER" id="PTHR43355">
    <property type="entry name" value="FLAVIN REDUCTASE (NADPH)"/>
    <property type="match status" value="1"/>
</dbReference>
<protein>
    <recommendedName>
        <fullName evidence="1">NAD(P)-binding domain-containing protein</fullName>
    </recommendedName>
</protein>
<dbReference type="STRING" id="1429083.GCA_001885685_03261"/>
<dbReference type="InterPro" id="IPR016040">
    <property type="entry name" value="NAD(P)-bd_dom"/>
</dbReference>
<dbReference type="AlphaFoldDB" id="A0A1H7QSL6"/>
<dbReference type="Proteomes" id="UP000185766">
    <property type="component" value="Unassembled WGS sequence"/>
</dbReference>
<dbReference type="SUPFAM" id="SSF51735">
    <property type="entry name" value="NAD(P)-binding Rossmann-fold domains"/>
    <property type="match status" value="1"/>
</dbReference>
<evidence type="ECO:0000259" key="1">
    <source>
        <dbReference type="Pfam" id="PF13460"/>
    </source>
</evidence>
<gene>
    <name evidence="2" type="ORF">SAMN05216214_11350</name>
</gene>
<dbReference type="Gene3D" id="3.40.50.720">
    <property type="entry name" value="NAD(P)-binding Rossmann-like Domain"/>
    <property type="match status" value="1"/>
</dbReference>
<evidence type="ECO:0000313" key="2">
    <source>
        <dbReference type="EMBL" id="SEL50714.1"/>
    </source>
</evidence>
<feature type="domain" description="NAD(P)-binding" evidence="1">
    <location>
        <begin position="7"/>
        <end position="194"/>
    </location>
</feature>
<dbReference type="PANTHER" id="PTHR43355:SF2">
    <property type="entry name" value="FLAVIN REDUCTASE (NADPH)"/>
    <property type="match status" value="1"/>
</dbReference>
<organism evidence="2 3">
    <name type="scientific">Atopomonas hussainii</name>
    <dbReference type="NCBI Taxonomy" id="1429083"/>
    <lineage>
        <taxon>Bacteria</taxon>
        <taxon>Pseudomonadati</taxon>
        <taxon>Pseudomonadota</taxon>
        <taxon>Gammaproteobacteria</taxon>
        <taxon>Pseudomonadales</taxon>
        <taxon>Pseudomonadaceae</taxon>
        <taxon>Atopomonas</taxon>
    </lineage>
</organism>
<evidence type="ECO:0000313" key="3">
    <source>
        <dbReference type="Proteomes" id="UP000185766"/>
    </source>
</evidence>
<dbReference type="EMBL" id="FOAS01000013">
    <property type="protein sequence ID" value="SEL50714.1"/>
    <property type="molecule type" value="Genomic_DNA"/>
</dbReference>
<keyword evidence="3" id="KW-1185">Reference proteome</keyword>
<dbReference type="Pfam" id="PF13460">
    <property type="entry name" value="NAD_binding_10"/>
    <property type="match status" value="1"/>
</dbReference>
<sequence>MNIAVLGASGWLGSTISAEALARGHRVIGLARNPQGLPEGVTARAFDLNTEQSLAEALAGADLLIASVGGRAAGNHEIVPATAARLLAELPKTGVKRLLWVGGAGSLEVAPGEVLVAQPSFPAEYKAEAIAQGEALAVFRDSQSPLAWTFVSPAAEIYPGERSGAYRLGGDQLLVDSEGRSRISAADYAVALLDLAEQDAPAQTRVSVAY</sequence>
<name>A0A1H7QSL6_9GAMM</name>
<dbReference type="InterPro" id="IPR051606">
    <property type="entry name" value="Polyketide_Oxido-like"/>
</dbReference>
<dbReference type="GO" id="GO:0016646">
    <property type="term" value="F:oxidoreductase activity, acting on the CH-NH group of donors, NAD or NADP as acceptor"/>
    <property type="evidence" value="ECO:0007669"/>
    <property type="project" value="TreeGrafter"/>
</dbReference>
<accession>A0A1H7QSL6</accession>
<dbReference type="RefSeq" id="WP_074869373.1">
    <property type="nucleotide sequence ID" value="NZ_FOAS01000013.1"/>
</dbReference>
<proteinExistence type="predicted"/>